<feature type="compositionally biased region" description="Polar residues" evidence="1">
    <location>
        <begin position="973"/>
        <end position="983"/>
    </location>
</feature>
<dbReference type="Pfam" id="PF23034">
    <property type="entry name" value="DUF7035"/>
    <property type="match status" value="1"/>
</dbReference>
<comment type="caution">
    <text evidence="8">The sequence shown here is derived from an EMBL/GenBank/DDBJ whole genome shotgun (WGS) entry which is preliminary data.</text>
</comment>
<evidence type="ECO:0000259" key="3">
    <source>
        <dbReference type="Pfam" id="PF22933"/>
    </source>
</evidence>
<keyword evidence="9" id="KW-1185">Reference proteome</keyword>
<feature type="transmembrane region" description="Helical" evidence="2">
    <location>
        <begin position="1223"/>
        <end position="1246"/>
    </location>
</feature>
<keyword evidence="2" id="KW-1133">Transmembrane helix</keyword>
<keyword evidence="2" id="KW-0472">Membrane</keyword>
<dbReference type="InterPro" id="IPR054484">
    <property type="entry name" value="ComC_SSD"/>
</dbReference>
<organism evidence="8 9">
    <name type="scientific">Tieghemostelium lacteum</name>
    <name type="common">Slime mold</name>
    <name type="synonym">Dictyostelium lacteum</name>
    <dbReference type="NCBI Taxonomy" id="361077"/>
    <lineage>
        <taxon>Eukaryota</taxon>
        <taxon>Amoebozoa</taxon>
        <taxon>Evosea</taxon>
        <taxon>Eumycetozoa</taxon>
        <taxon>Dictyostelia</taxon>
        <taxon>Dictyosteliales</taxon>
        <taxon>Raperosteliaceae</taxon>
        <taxon>Tieghemostelium</taxon>
    </lineage>
</organism>
<dbReference type="InterPro" id="IPR055463">
    <property type="entry name" value="DUF7035"/>
</dbReference>
<dbReference type="Pfam" id="PF23033">
    <property type="entry name" value="DUF7034"/>
    <property type="match status" value="1"/>
</dbReference>
<sequence>MVLIDGTIILDELVVVAPICVQIPHPLQAQEIFVAPTFQDSKNLQKYAATYGFNFNLQRSYSDILNVYCFPYVCSIAPYISPFLFVQVGIPNPIQLSELANTLEFIFAAVDGRNTSIEASTLMSTSTGNTYNFTSYPANNDNANYPSTITFTLSVPRSFETFISPFYAGNYGNNPSILFRKIYRDNDSQTFLGTRNVQGPTETCDVIVYPNFLPTVYSAQILYPTQSQYKSLIIQTTFTQNVISMTNPVYRLISLVGQNNAFEYLSPWDLTITVNGNTMVNKQVVPTPIGVISGTYNLAKVTLRYIISPHFAASLEINPLTTFNSMPDGPPSPDIIPPVLDSINFIPLQNCSVLVQIIAHDDKSGLHRFQLFNDYFIYASKSAVSPPLYSSDGYILSGKFEAIIESNGLPLTSLDVVGFDNAGNAGDWSFYPNLQKPFTRFPCTLPSSTFVPRNFFDKFFFTFNQINLTSPSSNTLYVNFTKPMDTNAKVYLTFDLQRNTMIPGFYYHEIKMWAIDFEVPMNPTGDKIFYTFTYPDISLTSEALLKVVGPSSQLVVNLITGDEEPPLMTSITEFSNGTHLGYEFTITDTINGLLKGEVKLQSDNDAQPYTFTFDPITMDKPIHSATYRALVPLSDFPACQTSPGYILMTYIRLEDRGGNVGVFNKGISTDDLGITTINPFYPQGAAMPEPLPFSCTTISDNVSPLITYFQDPNYNIVDVGGINRKFVYNFQGDDTNDISTRHIPYCRIYTLYDEFYVKAEMTINGNSYNGSCTTELPYAWAQGLMQSHGVFRVSVHGVSDIVFNIGGYENTGVVFNTVLDYVSTMIDGYYPFSTLGGSLTIKGHRFGLVTTSQVRVNITKGTQFQLYEPSFISGTLVIVDNLPPSTDTFLATVIITNIDPSNQLLIIPTPPRVNPLPTYPPVTQPPSCPGTPPCSGPSRGSCTSKGCECISPYRGNDCSSQTVPGGPPETGGNDPTTNSTTEIPTEGGGSITVTSLISVIALNELNFKGESVKNHSLSNWKLDNTSAVVGDVIATYSLTIDNDPIVKTNISVTIQYFIDETLIEFAGEELRMYPSSLKYSIDIGEYKFAQSLNTLQLIMSVGISTSDDEIGSCINQEIGNTTESDSEFYKLQINDHSLYGRFIKRGIVDNNIRALSSTIQTSIDDNSKSNSIQSLIAINIPHYSESVLIDPDFSILLDSQPAQDKDDSICTAKSDKGLSKSQLAGIIIGCVAFAVIVAISIAYVLYKRKQAIDLQKRINKINEFK</sequence>
<accession>A0A151ZEU6</accession>
<evidence type="ECO:0000313" key="8">
    <source>
        <dbReference type="EMBL" id="KYQ92430.1"/>
    </source>
</evidence>
<feature type="domain" description="DUF7035" evidence="5">
    <location>
        <begin position="561"/>
        <end position="682"/>
    </location>
</feature>
<dbReference type="EMBL" id="LODT01000029">
    <property type="protein sequence ID" value="KYQ92430.1"/>
    <property type="molecule type" value="Genomic_DNA"/>
</dbReference>
<feature type="domain" description="DUF7949" evidence="7">
    <location>
        <begin position="928"/>
        <end position="962"/>
    </location>
</feature>
<feature type="domain" description="ComC supersandwich" evidence="3">
    <location>
        <begin position="984"/>
        <end position="1196"/>
    </location>
</feature>
<dbReference type="InterPro" id="IPR055462">
    <property type="entry name" value="DUF7034"/>
</dbReference>
<evidence type="ECO:0000259" key="4">
    <source>
        <dbReference type="Pfam" id="PF23033"/>
    </source>
</evidence>
<dbReference type="InterPro" id="IPR057709">
    <property type="entry name" value="DUF7949"/>
</dbReference>
<dbReference type="PANTHER" id="PTHR31378">
    <property type="entry name" value="EGF-LIKE DOMAIN-CONTAINING PROTEIN-RELATED-RELATED"/>
    <property type="match status" value="1"/>
</dbReference>
<protein>
    <submittedName>
        <fullName evidence="8">EGF-like domain-containing protein</fullName>
    </submittedName>
</protein>
<evidence type="ECO:0000259" key="6">
    <source>
        <dbReference type="Pfam" id="PF24893"/>
    </source>
</evidence>
<reference evidence="8 9" key="1">
    <citation type="submission" date="2015-12" db="EMBL/GenBank/DDBJ databases">
        <title>Dictyostelia acquired genes for synthesis and detection of signals that induce cell-type specialization by lateral gene transfer from prokaryotes.</title>
        <authorList>
            <person name="Gloeckner G."/>
            <person name="Schaap P."/>
        </authorList>
    </citation>
    <scope>NUCLEOTIDE SEQUENCE [LARGE SCALE GENOMIC DNA]</scope>
    <source>
        <strain evidence="8 9">TK</strain>
    </source>
</reference>
<evidence type="ECO:0000259" key="7">
    <source>
        <dbReference type="Pfam" id="PF25820"/>
    </source>
</evidence>
<keyword evidence="2" id="KW-0812">Transmembrane</keyword>
<feature type="region of interest" description="Disordered" evidence="1">
    <location>
        <begin position="958"/>
        <end position="988"/>
    </location>
</feature>
<dbReference type="Proteomes" id="UP000076078">
    <property type="component" value="Unassembled WGS sequence"/>
</dbReference>
<evidence type="ECO:0000313" key="9">
    <source>
        <dbReference type="Proteomes" id="UP000076078"/>
    </source>
</evidence>
<feature type="domain" description="DUF7743" evidence="6">
    <location>
        <begin position="333"/>
        <end position="440"/>
    </location>
</feature>
<gene>
    <name evidence="8" type="ORF">DLAC_06409</name>
</gene>
<dbReference type="AlphaFoldDB" id="A0A151ZEU6"/>
<dbReference type="InParanoid" id="A0A151ZEU6"/>
<feature type="domain" description="DUF7034" evidence="4">
    <location>
        <begin position="704"/>
        <end position="813"/>
    </location>
</feature>
<dbReference type="InterPro" id="IPR056645">
    <property type="entry name" value="DUF7743"/>
</dbReference>
<dbReference type="PANTHER" id="PTHR31378:SF17">
    <property type="match status" value="1"/>
</dbReference>
<name>A0A151ZEU6_TIELA</name>
<dbReference type="Pfam" id="PF25820">
    <property type="entry name" value="DUF7949"/>
    <property type="match status" value="1"/>
</dbReference>
<dbReference type="Pfam" id="PF24893">
    <property type="entry name" value="DUF7743"/>
    <property type="match status" value="1"/>
</dbReference>
<evidence type="ECO:0000259" key="5">
    <source>
        <dbReference type="Pfam" id="PF23034"/>
    </source>
</evidence>
<evidence type="ECO:0000256" key="2">
    <source>
        <dbReference type="SAM" id="Phobius"/>
    </source>
</evidence>
<dbReference type="Pfam" id="PF22933">
    <property type="entry name" value="ComC_SSD"/>
    <property type="match status" value="1"/>
</dbReference>
<evidence type="ECO:0000256" key="1">
    <source>
        <dbReference type="SAM" id="MobiDB-lite"/>
    </source>
</evidence>
<proteinExistence type="predicted"/>